<evidence type="ECO:0000256" key="11">
    <source>
        <dbReference type="PIRSR" id="PIRSR602401-1"/>
    </source>
</evidence>
<dbReference type="InterPro" id="IPR050651">
    <property type="entry name" value="Plant_Cytochrome_P450_Monoox"/>
</dbReference>
<reference evidence="15" key="1">
    <citation type="journal article" date="2016" name="Nat. Biotechnol.">
        <title>Sequencing wild and cultivated cassava and related species reveals extensive interspecific hybridization and genetic diversity.</title>
        <authorList>
            <person name="Bredeson J.V."/>
            <person name="Lyons J.B."/>
            <person name="Prochnik S.E."/>
            <person name="Wu G.A."/>
            <person name="Ha C.M."/>
            <person name="Edsinger-Gonzales E."/>
            <person name="Grimwood J."/>
            <person name="Schmutz J."/>
            <person name="Rabbi I.Y."/>
            <person name="Egesi C."/>
            <person name="Nauluvula P."/>
            <person name="Lebot V."/>
            <person name="Ndunguru J."/>
            <person name="Mkamilo G."/>
            <person name="Bart R.S."/>
            <person name="Setter T.L."/>
            <person name="Gleadow R.M."/>
            <person name="Kulakow P."/>
            <person name="Ferguson M.E."/>
            <person name="Rounsley S."/>
            <person name="Rokhsar D.S."/>
        </authorList>
    </citation>
    <scope>NUCLEOTIDE SEQUENCE [LARGE SCALE GENOMIC DNA]</scope>
    <source>
        <strain evidence="15">cv. AM560-2</strain>
    </source>
</reference>
<evidence type="ECO:0000256" key="9">
    <source>
        <dbReference type="ARBA" id="ARBA00023033"/>
    </source>
</evidence>
<evidence type="ECO:0000256" key="7">
    <source>
        <dbReference type="ARBA" id="ARBA00023002"/>
    </source>
</evidence>
<dbReference type="EMBL" id="CM004390">
    <property type="protein sequence ID" value="OAY52184.1"/>
    <property type="molecule type" value="Genomic_DNA"/>
</dbReference>
<sequence>MEESFLSIIIACIFLISSLRFMLQTRKQHKKLPPSPPSLPIIGHLHLLKPPINKTLHRLTQSYGPIIYLRLGFRPVVVVSSPSAVEECFTKNDVIFANRPDFSMGRYLYYNNTVLAAANYGDHWRNLRRISTVEILSSNRLNQFQSIRRHEVSTLLQRLHRVSSKGFAKVELRSIIFDMTTNIIMRMVAGKRYYGEDVKESVTEEARKFREIMEEIKECTGITHLGDLFPILKWVDYDGFIKKLIRLGKKVDLFMQGLIDEHRIDKDRNTMINHLLAMQKSHPLYYTDEIIKGMILIMLDAATETTAMSLEWAISNLLDNPNVLMKAKAEINAQIGEDRLINESDLPKLNYLQSIISENLRLYPVAPLLAPHLSSDDCTVGGFHVPSNTMLIVNVWAIQRDPNLWEDSTSFKPERFENGKAEAFKFLPFGLGRRACPGEGLAIRTMGLTLGSLIQCFEWETVDGKDIDMNEKTTITLSKAEPLETMCKSRPILDKVLP</sequence>
<keyword evidence="3 11" id="KW-0349">Heme</keyword>
<dbReference type="Gramene" id="Manes.04G064000.1.v8.1">
    <property type="protein sequence ID" value="Manes.04G064000.1.v8.1.CDS"/>
    <property type="gene ID" value="Manes.04G064000.v8.1"/>
</dbReference>
<dbReference type="GO" id="GO:0005506">
    <property type="term" value="F:iron ion binding"/>
    <property type="evidence" value="ECO:0007669"/>
    <property type="project" value="InterPro"/>
</dbReference>
<dbReference type="InterPro" id="IPR001128">
    <property type="entry name" value="Cyt_P450"/>
</dbReference>
<evidence type="ECO:0000256" key="3">
    <source>
        <dbReference type="ARBA" id="ARBA00022617"/>
    </source>
</evidence>
<evidence type="ECO:0008006" key="16">
    <source>
        <dbReference type="Google" id="ProtNLM"/>
    </source>
</evidence>
<dbReference type="SUPFAM" id="SSF48264">
    <property type="entry name" value="Cytochrome P450"/>
    <property type="match status" value="1"/>
</dbReference>
<keyword evidence="4 13" id="KW-0812">Transmembrane</keyword>
<comment type="subcellular location">
    <subcellularLocation>
        <location evidence="1">Membrane</location>
        <topology evidence="1">Single-pass membrane protein</topology>
    </subcellularLocation>
</comment>
<comment type="cofactor">
    <cofactor evidence="11">
        <name>heme</name>
        <dbReference type="ChEBI" id="CHEBI:30413"/>
    </cofactor>
</comment>
<evidence type="ECO:0000256" key="13">
    <source>
        <dbReference type="SAM" id="Phobius"/>
    </source>
</evidence>
<dbReference type="Pfam" id="PF00067">
    <property type="entry name" value="p450"/>
    <property type="match status" value="1"/>
</dbReference>
<evidence type="ECO:0000256" key="6">
    <source>
        <dbReference type="ARBA" id="ARBA00022989"/>
    </source>
</evidence>
<dbReference type="GO" id="GO:0016020">
    <property type="term" value="C:membrane"/>
    <property type="evidence" value="ECO:0007669"/>
    <property type="project" value="UniProtKB-SubCell"/>
</dbReference>
<evidence type="ECO:0000256" key="2">
    <source>
        <dbReference type="ARBA" id="ARBA00010617"/>
    </source>
</evidence>
<keyword evidence="10 13" id="KW-0472">Membrane</keyword>
<accession>A0A2C9W1G6</accession>
<dbReference type="Gene3D" id="1.10.630.10">
    <property type="entry name" value="Cytochrome P450"/>
    <property type="match status" value="1"/>
</dbReference>
<dbReference type="STRING" id="3983.A0A2C9W1G6"/>
<gene>
    <name evidence="14" type="ORF">MANES_04G064000v8</name>
</gene>
<evidence type="ECO:0000256" key="10">
    <source>
        <dbReference type="ARBA" id="ARBA00023136"/>
    </source>
</evidence>
<keyword evidence="5 11" id="KW-0479">Metal-binding</keyword>
<feature type="binding site" description="axial binding residue" evidence="11">
    <location>
        <position position="436"/>
    </location>
    <ligand>
        <name>heme</name>
        <dbReference type="ChEBI" id="CHEBI:30413"/>
    </ligand>
    <ligandPart>
        <name>Fe</name>
        <dbReference type="ChEBI" id="CHEBI:18248"/>
    </ligandPart>
</feature>
<comment type="similarity">
    <text evidence="2 12">Belongs to the cytochrome P450 family.</text>
</comment>
<dbReference type="GO" id="GO:0020037">
    <property type="term" value="F:heme binding"/>
    <property type="evidence" value="ECO:0007669"/>
    <property type="project" value="InterPro"/>
</dbReference>
<dbReference type="InterPro" id="IPR017972">
    <property type="entry name" value="Cyt_P450_CS"/>
</dbReference>
<dbReference type="InterPro" id="IPR036396">
    <property type="entry name" value="Cyt_P450_sf"/>
</dbReference>
<keyword evidence="8 11" id="KW-0408">Iron</keyword>
<dbReference type="PRINTS" id="PR00385">
    <property type="entry name" value="P450"/>
</dbReference>
<dbReference type="Proteomes" id="UP000091857">
    <property type="component" value="Chromosome 4"/>
</dbReference>
<keyword evidence="7 12" id="KW-0560">Oxidoreductase</keyword>
<evidence type="ECO:0000256" key="4">
    <source>
        <dbReference type="ARBA" id="ARBA00022692"/>
    </source>
</evidence>
<dbReference type="GO" id="GO:0004497">
    <property type="term" value="F:monooxygenase activity"/>
    <property type="evidence" value="ECO:0007669"/>
    <property type="project" value="UniProtKB-KW"/>
</dbReference>
<dbReference type="GO" id="GO:0016705">
    <property type="term" value="F:oxidoreductase activity, acting on paired donors, with incorporation or reduction of molecular oxygen"/>
    <property type="evidence" value="ECO:0007669"/>
    <property type="project" value="InterPro"/>
</dbReference>
<dbReference type="PROSITE" id="PS00086">
    <property type="entry name" value="CYTOCHROME_P450"/>
    <property type="match status" value="1"/>
</dbReference>
<dbReference type="PANTHER" id="PTHR47947:SF62">
    <property type="entry name" value="CYTOCHROME P450, FAMILY 81, SUBFAMILY D, POLYPEPTIDE 5"/>
    <property type="match status" value="1"/>
</dbReference>
<organism evidence="14 15">
    <name type="scientific">Manihot esculenta</name>
    <name type="common">Cassava</name>
    <name type="synonym">Jatropha manihot</name>
    <dbReference type="NCBI Taxonomy" id="3983"/>
    <lineage>
        <taxon>Eukaryota</taxon>
        <taxon>Viridiplantae</taxon>
        <taxon>Streptophyta</taxon>
        <taxon>Embryophyta</taxon>
        <taxon>Tracheophyta</taxon>
        <taxon>Spermatophyta</taxon>
        <taxon>Magnoliopsida</taxon>
        <taxon>eudicotyledons</taxon>
        <taxon>Gunneridae</taxon>
        <taxon>Pentapetalae</taxon>
        <taxon>rosids</taxon>
        <taxon>fabids</taxon>
        <taxon>Malpighiales</taxon>
        <taxon>Euphorbiaceae</taxon>
        <taxon>Crotonoideae</taxon>
        <taxon>Manihoteae</taxon>
        <taxon>Manihot</taxon>
    </lineage>
</organism>
<protein>
    <recommendedName>
        <fullName evidence="16">Cytochrome P450</fullName>
    </recommendedName>
</protein>
<evidence type="ECO:0000256" key="1">
    <source>
        <dbReference type="ARBA" id="ARBA00004167"/>
    </source>
</evidence>
<dbReference type="AlphaFoldDB" id="A0A2C9W1G6"/>
<dbReference type="InterPro" id="IPR002401">
    <property type="entry name" value="Cyt_P450_E_grp-I"/>
</dbReference>
<name>A0A2C9W1G6_MANES</name>
<dbReference type="PRINTS" id="PR00463">
    <property type="entry name" value="EP450I"/>
</dbReference>
<keyword evidence="15" id="KW-1185">Reference proteome</keyword>
<dbReference type="FunFam" id="1.10.630.10:FF:000023">
    <property type="entry name" value="Cytochrome P450 family protein"/>
    <property type="match status" value="1"/>
</dbReference>
<evidence type="ECO:0000313" key="14">
    <source>
        <dbReference type="EMBL" id="OAY52184.1"/>
    </source>
</evidence>
<dbReference type="OMA" id="YLAMNTI"/>
<evidence type="ECO:0000256" key="12">
    <source>
        <dbReference type="RuleBase" id="RU000461"/>
    </source>
</evidence>
<feature type="transmembrane region" description="Helical" evidence="13">
    <location>
        <begin position="6"/>
        <end position="23"/>
    </location>
</feature>
<evidence type="ECO:0000256" key="5">
    <source>
        <dbReference type="ARBA" id="ARBA00022723"/>
    </source>
</evidence>
<dbReference type="OrthoDB" id="1055148at2759"/>
<comment type="caution">
    <text evidence="14">The sequence shown here is derived from an EMBL/GenBank/DDBJ whole genome shotgun (WGS) entry which is preliminary data.</text>
</comment>
<proteinExistence type="inferred from homology"/>
<evidence type="ECO:0000313" key="15">
    <source>
        <dbReference type="Proteomes" id="UP000091857"/>
    </source>
</evidence>
<dbReference type="PANTHER" id="PTHR47947">
    <property type="entry name" value="CYTOCHROME P450 82C3-RELATED"/>
    <property type="match status" value="1"/>
</dbReference>
<dbReference type="CDD" id="cd20653">
    <property type="entry name" value="CYP81"/>
    <property type="match status" value="1"/>
</dbReference>
<evidence type="ECO:0000256" key="8">
    <source>
        <dbReference type="ARBA" id="ARBA00023004"/>
    </source>
</evidence>
<keyword evidence="9 12" id="KW-0503">Monooxygenase</keyword>
<keyword evidence="6 13" id="KW-1133">Transmembrane helix</keyword>